<dbReference type="SUPFAM" id="SSF48452">
    <property type="entry name" value="TPR-like"/>
    <property type="match status" value="1"/>
</dbReference>
<dbReference type="PANTHER" id="PTHR46035">
    <property type="entry name" value="TETRATRICOPEPTIDE REPEAT PROTEIN 4"/>
    <property type="match status" value="1"/>
</dbReference>
<evidence type="ECO:0000313" key="2">
    <source>
        <dbReference type="Proteomes" id="UP001159427"/>
    </source>
</evidence>
<sequence>MERGPGSGDATSADDETLLFDDDTLKAIAEVYNNEGYDEYNKQNFSSAINFYTEGIKVNCKDKELNAKLYSNRATAHLDLGKKLLVNFLKIF</sequence>
<gene>
    <name evidence="1" type="ORF">PEVE_00023503</name>
</gene>
<dbReference type="Gene3D" id="1.25.40.10">
    <property type="entry name" value="Tetratricopeptide repeat domain"/>
    <property type="match status" value="1"/>
</dbReference>
<name>A0ABN8SPL5_9CNID</name>
<dbReference type="Proteomes" id="UP001159427">
    <property type="component" value="Unassembled WGS sequence"/>
</dbReference>
<comment type="caution">
    <text evidence="1">The sequence shown here is derived from an EMBL/GenBank/DDBJ whole genome shotgun (WGS) entry which is preliminary data.</text>
</comment>
<dbReference type="EMBL" id="CALNXI010003114">
    <property type="protein sequence ID" value="CAH3192220.1"/>
    <property type="molecule type" value="Genomic_DNA"/>
</dbReference>
<proteinExistence type="predicted"/>
<keyword evidence="2" id="KW-1185">Reference proteome</keyword>
<feature type="non-terminal residue" evidence="1">
    <location>
        <position position="92"/>
    </location>
</feature>
<evidence type="ECO:0000313" key="1">
    <source>
        <dbReference type="EMBL" id="CAH3192220.1"/>
    </source>
</evidence>
<dbReference type="InterPro" id="IPR011990">
    <property type="entry name" value="TPR-like_helical_dom_sf"/>
</dbReference>
<reference evidence="1 2" key="1">
    <citation type="submission" date="2022-05" db="EMBL/GenBank/DDBJ databases">
        <authorList>
            <consortium name="Genoscope - CEA"/>
            <person name="William W."/>
        </authorList>
    </citation>
    <scope>NUCLEOTIDE SEQUENCE [LARGE SCALE GENOMIC DNA]</scope>
</reference>
<protein>
    <submittedName>
        <fullName evidence="1">Uncharacterized protein</fullName>
    </submittedName>
</protein>
<organism evidence="1 2">
    <name type="scientific">Porites evermanni</name>
    <dbReference type="NCBI Taxonomy" id="104178"/>
    <lineage>
        <taxon>Eukaryota</taxon>
        <taxon>Metazoa</taxon>
        <taxon>Cnidaria</taxon>
        <taxon>Anthozoa</taxon>
        <taxon>Hexacorallia</taxon>
        <taxon>Scleractinia</taxon>
        <taxon>Fungiina</taxon>
        <taxon>Poritidae</taxon>
        <taxon>Porites</taxon>
    </lineage>
</organism>
<accession>A0ABN8SPL5</accession>
<dbReference type="PANTHER" id="PTHR46035:SF1">
    <property type="entry name" value="TETRATRICOPEPTIDE REPEAT PROTEIN 4"/>
    <property type="match status" value="1"/>
</dbReference>